<dbReference type="Proteomes" id="UP000289738">
    <property type="component" value="Chromosome B08"/>
</dbReference>
<dbReference type="AlphaFoldDB" id="A0A444XXE5"/>
<proteinExistence type="predicted"/>
<evidence type="ECO:0000313" key="2">
    <source>
        <dbReference type="Proteomes" id="UP000289738"/>
    </source>
</evidence>
<dbReference type="EMBL" id="SDMP01000018">
    <property type="protein sequence ID" value="RYQ94105.1"/>
    <property type="molecule type" value="Genomic_DNA"/>
</dbReference>
<protein>
    <submittedName>
        <fullName evidence="1">Uncharacterized protein</fullName>
    </submittedName>
</protein>
<comment type="caution">
    <text evidence="1">The sequence shown here is derived from an EMBL/GenBank/DDBJ whole genome shotgun (WGS) entry which is preliminary data.</text>
</comment>
<evidence type="ECO:0000313" key="1">
    <source>
        <dbReference type="EMBL" id="RYQ94105.1"/>
    </source>
</evidence>
<organism evidence="1 2">
    <name type="scientific">Arachis hypogaea</name>
    <name type="common">Peanut</name>
    <dbReference type="NCBI Taxonomy" id="3818"/>
    <lineage>
        <taxon>Eukaryota</taxon>
        <taxon>Viridiplantae</taxon>
        <taxon>Streptophyta</taxon>
        <taxon>Embryophyta</taxon>
        <taxon>Tracheophyta</taxon>
        <taxon>Spermatophyta</taxon>
        <taxon>Magnoliopsida</taxon>
        <taxon>eudicotyledons</taxon>
        <taxon>Gunneridae</taxon>
        <taxon>Pentapetalae</taxon>
        <taxon>rosids</taxon>
        <taxon>fabids</taxon>
        <taxon>Fabales</taxon>
        <taxon>Fabaceae</taxon>
        <taxon>Papilionoideae</taxon>
        <taxon>50 kb inversion clade</taxon>
        <taxon>dalbergioids sensu lato</taxon>
        <taxon>Dalbergieae</taxon>
        <taxon>Pterocarpus clade</taxon>
        <taxon>Arachis</taxon>
    </lineage>
</organism>
<gene>
    <name evidence="1" type="ORF">Ahy_B08g088990</name>
</gene>
<reference evidence="1 2" key="1">
    <citation type="submission" date="2019-01" db="EMBL/GenBank/DDBJ databases">
        <title>Sequencing of cultivated peanut Arachis hypogaea provides insights into genome evolution and oil improvement.</title>
        <authorList>
            <person name="Chen X."/>
        </authorList>
    </citation>
    <scope>NUCLEOTIDE SEQUENCE [LARGE SCALE GENOMIC DNA]</scope>
    <source>
        <strain evidence="2">cv. Fuhuasheng</strain>
        <tissue evidence="1">Leaves</tissue>
    </source>
</reference>
<sequence length="49" mass="5651">MAWCLDFSTALLAVEIRIYCFQCSPRSKLSMQSLVEGSLMLHEPTKQWT</sequence>
<keyword evidence="2" id="KW-1185">Reference proteome</keyword>
<name>A0A444XXE5_ARAHY</name>
<accession>A0A444XXE5</accession>